<evidence type="ECO:0000256" key="5">
    <source>
        <dbReference type="RuleBase" id="RU003910"/>
    </source>
</evidence>
<proteinExistence type="inferred from homology"/>
<comment type="caution">
    <text evidence="6">The sequence shown here is derived from an EMBL/GenBank/DDBJ whole genome shotgun (WGS) entry which is preliminary data.</text>
</comment>
<comment type="similarity">
    <text evidence="1 4 5">Belongs to the bacterial ribosomal protein bS18 family.</text>
</comment>
<dbReference type="GO" id="GO:0003735">
    <property type="term" value="F:structural constituent of ribosome"/>
    <property type="evidence" value="ECO:0007669"/>
    <property type="project" value="InterPro"/>
</dbReference>
<organism evidence="6 7">
    <name type="scientific">Candidatus Vogelbacteria bacterium RIFOXYD1_FULL_44_32</name>
    <dbReference type="NCBI Taxonomy" id="1802438"/>
    <lineage>
        <taxon>Bacteria</taxon>
        <taxon>Candidatus Vogeliibacteriota</taxon>
    </lineage>
</organism>
<dbReference type="Gene3D" id="4.10.640.10">
    <property type="entry name" value="Ribosomal protein S18"/>
    <property type="match status" value="1"/>
</dbReference>
<dbReference type="STRING" id="1802438.A2571_01190"/>
<evidence type="ECO:0000256" key="1">
    <source>
        <dbReference type="ARBA" id="ARBA00005589"/>
    </source>
</evidence>
<sequence length="73" mass="8488">MIMNDNKMKQCHFCLANAKEIDYKDIESLKLFLDGHARIIKHKKSAVCSRHQRKLSTAIKRARFMALLPFVQG</sequence>
<evidence type="ECO:0000256" key="2">
    <source>
        <dbReference type="ARBA" id="ARBA00022980"/>
    </source>
</evidence>
<dbReference type="HAMAP" id="MF_00270">
    <property type="entry name" value="Ribosomal_bS18"/>
    <property type="match status" value="1"/>
</dbReference>
<accession>A0A1G2QEI1</accession>
<dbReference type="InterPro" id="IPR001648">
    <property type="entry name" value="Ribosomal_bS18"/>
</dbReference>
<evidence type="ECO:0000256" key="3">
    <source>
        <dbReference type="ARBA" id="ARBA00023274"/>
    </source>
</evidence>
<dbReference type="GO" id="GO:0022627">
    <property type="term" value="C:cytosolic small ribosomal subunit"/>
    <property type="evidence" value="ECO:0007669"/>
    <property type="project" value="TreeGrafter"/>
</dbReference>
<dbReference type="PRINTS" id="PR00974">
    <property type="entry name" value="RIBOSOMALS18"/>
</dbReference>
<keyword evidence="4" id="KW-0699">rRNA-binding</keyword>
<reference evidence="6 7" key="1">
    <citation type="journal article" date="2016" name="Nat. Commun.">
        <title>Thousands of microbial genomes shed light on interconnected biogeochemical processes in an aquifer system.</title>
        <authorList>
            <person name="Anantharaman K."/>
            <person name="Brown C.T."/>
            <person name="Hug L.A."/>
            <person name="Sharon I."/>
            <person name="Castelle C.J."/>
            <person name="Probst A.J."/>
            <person name="Thomas B.C."/>
            <person name="Singh A."/>
            <person name="Wilkins M.J."/>
            <person name="Karaoz U."/>
            <person name="Brodie E.L."/>
            <person name="Williams K.H."/>
            <person name="Hubbard S.S."/>
            <person name="Banfield J.F."/>
        </authorList>
    </citation>
    <scope>NUCLEOTIDE SEQUENCE [LARGE SCALE GENOMIC DNA]</scope>
</reference>
<evidence type="ECO:0000256" key="4">
    <source>
        <dbReference type="HAMAP-Rule" id="MF_00270"/>
    </source>
</evidence>
<comment type="subunit">
    <text evidence="4">Part of the 30S ribosomal subunit. Forms a tight heterodimer with protein bS6.</text>
</comment>
<dbReference type="Proteomes" id="UP000177043">
    <property type="component" value="Unassembled WGS sequence"/>
</dbReference>
<keyword evidence="3 4" id="KW-0687">Ribonucleoprotein</keyword>
<evidence type="ECO:0000313" key="7">
    <source>
        <dbReference type="Proteomes" id="UP000177043"/>
    </source>
</evidence>
<dbReference type="GO" id="GO:0006412">
    <property type="term" value="P:translation"/>
    <property type="evidence" value="ECO:0007669"/>
    <property type="project" value="UniProtKB-UniRule"/>
</dbReference>
<keyword evidence="2 4" id="KW-0689">Ribosomal protein</keyword>
<evidence type="ECO:0000313" key="6">
    <source>
        <dbReference type="EMBL" id="OHA58974.1"/>
    </source>
</evidence>
<dbReference type="AlphaFoldDB" id="A0A1G2QEI1"/>
<dbReference type="InterPro" id="IPR036870">
    <property type="entry name" value="Ribosomal_bS18_sf"/>
</dbReference>
<dbReference type="SUPFAM" id="SSF46911">
    <property type="entry name" value="Ribosomal protein S18"/>
    <property type="match status" value="1"/>
</dbReference>
<dbReference type="GO" id="GO:0070181">
    <property type="term" value="F:small ribosomal subunit rRNA binding"/>
    <property type="evidence" value="ECO:0007669"/>
    <property type="project" value="TreeGrafter"/>
</dbReference>
<dbReference type="EMBL" id="MHTJ01000002">
    <property type="protein sequence ID" value="OHA58974.1"/>
    <property type="molecule type" value="Genomic_DNA"/>
</dbReference>
<protein>
    <recommendedName>
        <fullName evidence="4">Small ribosomal subunit protein bS18</fullName>
    </recommendedName>
</protein>
<dbReference type="PANTHER" id="PTHR13479:SF40">
    <property type="entry name" value="SMALL RIBOSOMAL SUBUNIT PROTEIN BS18M"/>
    <property type="match status" value="1"/>
</dbReference>
<name>A0A1G2QEI1_9BACT</name>
<comment type="function">
    <text evidence="4">Binds as a heterodimer with protein bS6 to the central domain of the 16S rRNA, where it helps stabilize the platform of the 30S subunit.</text>
</comment>
<dbReference type="NCBIfam" id="TIGR00165">
    <property type="entry name" value="S18"/>
    <property type="match status" value="1"/>
</dbReference>
<gene>
    <name evidence="4" type="primary">rpsR</name>
    <name evidence="6" type="ORF">A2571_01190</name>
</gene>
<dbReference type="Pfam" id="PF01084">
    <property type="entry name" value="Ribosomal_S18"/>
    <property type="match status" value="1"/>
</dbReference>
<keyword evidence="4" id="KW-0694">RNA-binding</keyword>
<dbReference type="PANTHER" id="PTHR13479">
    <property type="entry name" value="30S RIBOSOMAL PROTEIN S18"/>
    <property type="match status" value="1"/>
</dbReference>